<accession>A0ACC5R6K2</accession>
<sequence>MTMKSYVRSGGLYVPVSQLHVKQGGTWKKVSKGYVKQGGAWKQFHESTKYAVEYLGPPIVDTAGRSTYTFATTGFGSPDSTREIFIVGRARHSSSSGNISAMTIGGVAATISSSVSTTSCEFCGFAPVPTGPNGTVVVTLGNTHQFCMIAVYRVTKRPVGGARTDAELGQLFSGTSLTINSVTIDANGFMLGAHGHANANPTTSSVLTTDADLSPVAGVRNWFGHMEIQPGAITPSQQWSWSGNAAAMGTLWAFK</sequence>
<organism evidence="1 2">
    <name type="scientific">Taklimakanibacter albus</name>
    <dbReference type="NCBI Taxonomy" id="2800327"/>
    <lineage>
        <taxon>Bacteria</taxon>
        <taxon>Pseudomonadati</taxon>
        <taxon>Pseudomonadota</taxon>
        <taxon>Alphaproteobacteria</taxon>
        <taxon>Hyphomicrobiales</taxon>
        <taxon>Aestuariivirgaceae</taxon>
        <taxon>Taklimakanibacter</taxon>
    </lineage>
</organism>
<dbReference type="Proteomes" id="UP000616151">
    <property type="component" value="Unassembled WGS sequence"/>
</dbReference>
<evidence type="ECO:0000313" key="1">
    <source>
        <dbReference type="EMBL" id="MBK1868240.1"/>
    </source>
</evidence>
<dbReference type="EMBL" id="JAENHL010000007">
    <property type="protein sequence ID" value="MBK1868240.1"/>
    <property type="molecule type" value="Genomic_DNA"/>
</dbReference>
<keyword evidence="2" id="KW-1185">Reference proteome</keyword>
<reference evidence="1" key="1">
    <citation type="submission" date="2021-01" db="EMBL/GenBank/DDBJ databases">
        <authorList>
            <person name="Sun Q."/>
        </authorList>
    </citation>
    <scope>NUCLEOTIDE SEQUENCE</scope>
    <source>
        <strain evidence="1">YIM B02566</strain>
    </source>
</reference>
<protein>
    <submittedName>
        <fullName evidence="1">Uncharacterized protein</fullName>
    </submittedName>
</protein>
<name>A0ACC5R6K2_9HYPH</name>
<comment type="caution">
    <text evidence="1">The sequence shown here is derived from an EMBL/GenBank/DDBJ whole genome shotgun (WGS) entry which is preliminary data.</text>
</comment>
<proteinExistence type="predicted"/>
<gene>
    <name evidence="1" type="ORF">JHL16_17945</name>
</gene>
<evidence type="ECO:0000313" key="2">
    <source>
        <dbReference type="Proteomes" id="UP000616151"/>
    </source>
</evidence>